<dbReference type="GO" id="GO:0006351">
    <property type="term" value="P:DNA-templated transcription"/>
    <property type="evidence" value="ECO:0007669"/>
    <property type="project" value="InterPro"/>
</dbReference>
<dbReference type="EMBL" id="JQGA01000007">
    <property type="protein sequence ID" value="KGO78399.1"/>
    <property type="molecule type" value="Genomic_DNA"/>
</dbReference>
<dbReference type="PROSITE" id="PS00463">
    <property type="entry name" value="ZN2_CY6_FUNGAL_1"/>
    <property type="match status" value="1"/>
</dbReference>
<sequence>MPEEPPVTVSGPPEGALASASDAEKNARLDTSGRNENPPLKLRSCVVCRSRKVRCDKRAPCSNCRRANIPCVRPSTDRPPRWPRHLDRLNSAVSNLQASQEPEPVGEEVMERLHNLESLVQELRIQLEQAKSVVNSAAEGSSGVGSPEGSAHDRQSNPSSVSTANVQNKFGRLVLQDSNRSRYVSSGFWSRVNDELDGIRADTRGLPVGGPDTSDDEASPDMTPSTQELDRTPAERHGFLFGHNLSPFSPNLTELHPLPSQIPFLLDVFSENVNIIFRIVHLPTVKNMVRDWRAREMKGLTPANEALMFAIYYAAVTSMEEEDILLNFGATKAELNLKYRQGLEHALSRADFLNVPDFVLVQAFAIFLTLARRHDSPRFVWMMTGLLIRMGQALGLHRDGTHFDYLSPFEIEMRRRVWWTLCVLDVRSSEDQGTDYTITKASFDTKIPLNLNDTDLDPKSKETPQARDAVTDMSVARVTFGMCEVTRQMMAHGFKDEAPSLEEQDRLLQQIYQGLERDFLQYSTESGNIKYWVIVIVARLLLAKMTLLIYLPLLFSSPNEDFSEDLRTKLLVSSIEVAEYNHALNNERACRHWRWVFQTYTHWYSIVYMMLEISRRPWSPLSERAWVALHSPWLIPNQSHMERNLRIWIPLRKLMTKARKHRDIEFERLRNDSQAVQQFEQDYCVAPIPSSTGPFPPGSNSADLFLDQWRQLLTHPDKPNHDALAPRLNIVNPSNSLLHIASTTQSNVHPDPKTSQNFYPAFTTEPRYLAAGEQQFGYEVSNIASTNFDSVMPPNSGIRLGTENPATSPYSHLSIAPAARFDGHLAIPAVVPWQWSEEGILSDFTSTSGDQADSNMGMDEEVNWYNWAASAKDIECDGGTYSSGPH</sequence>
<dbReference type="Proteomes" id="UP000030104">
    <property type="component" value="Unassembled WGS sequence"/>
</dbReference>
<feature type="coiled-coil region" evidence="7">
    <location>
        <begin position="106"/>
        <end position="133"/>
    </location>
</feature>
<evidence type="ECO:0000256" key="5">
    <source>
        <dbReference type="ARBA" id="ARBA00023163"/>
    </source>
</evidence>
<feature type="region of interest" description="Disordered" evidence="8">
    <location>
        <begin position="200"/>
        <end position="229"/>
    </location>
</feature>
<dbReference type="Pfam" id="PF00172">
    <property type="entry name" value="Zn_clus"/>
    <property type="match status" value="1"/>
</dbReference>
<dbReference type="PANTHER" id="PTHR31001">
    <property type="entry name" value="UNCHARACTERIZED TRANSCRIPTIONAL REGULATORY PROTEIN"/>
    <property type="match status" value="1"/>
</dbReference>
<reference evidence="10 11" key="1">
    <citation type="journal article" date="2015" name="Mol. Plant Microbe Interact.">
        <title>Genome, transcriptome, and functional analyses of Penicillium expansum provide new insights into secondary metabolism and pathogenicity.</title>
        <authorList>
            <person name="Ballester A.R."/>
            <person name="Marcet-Houben M."/>
            <person name="Levin E."/>
            <person name="Sela N."/>
            <person name="Selma-Lazaro C."/>
            <person name="Carmona L."/>
            <person name="Wisniewski M."/>
            <person name="Droby S."/>
            <person name="Gonzalez-Candelas L."/>
            <person name="Gabaldon T."/>
        </authorList>
    </citation>
    <scope>NUCLEOTIDE SEQUENCE [LARGE SCALE GENOMIC DNA]</scope>
    <source>
        <strain evidence="10 11">PHI-1</strain>
    </source>
</reference>
<organism evidence="10 11">
    <name type="scientific">Penicillium italicum</name>
    <name type="common">Blue mold</name>
    <dbReference type="NCBI Taxonomy" id="40296"/>
    <lineage>
        <taxon>Eukaryota</taxon>
        <taxon>Fungi</taxon>
        <taxon>Dikarya</taxon>
        <taxon>Ascomycota</taxon>
        <taxon>Pezizomycotina</taxon>
        <taxon>Eurotiomycetes</taxon>
        <taxon>Eurotiomycetidae</taxon>
        <taxon>Eurotiales</taxon>
        <taxon>Aspergillaceae</taxon>
        <taxon>Penicillium</taxon>
    </lineage>
</organism>
<dbReference type="OrthoDB" id="3989227at2759"/>
<evidence type="ECO:0000256" key="8">
    <source>
        <dbReference type="SAM" id="MobiDB-lite"/>
    </source>
</evidence>
<dbReference type="CDD" id="cd12148">
    <property type="entry name" value="fungal_TF_MHR"/>
    <property type="match status" value="1"/>
</dbReference>
<dbReference type="STRING" id="40296.A0A0A2LEP7"/>
<keyword evidence="11" id="KW-1185">Reference proteome</keyword>
<dbReference type="SMART" id="SM00906">
    <property type="entry name" value="Fungal_trans"/>
    <property type="match status" value="1"/>
</dbReference>
<feature type="region of interest" description="Disordered" evidence="8">
    <location>
        <begin position="136"/>
        <end position="165"/>
    </location>
</feature>
<accession>A0A0A2LEP7</accession>
<dbReference type="InterPro" id="IPR036864">
    <property type="entry name" value="Zn2-C6_fun-type_DNA-bd_sf"/>
</dbReference>
<evidence type="ECO:0000256" key="7">
    <source>
        <dbReference type="SAM" id="Coils"/>
    </source>
</evidence>
<dbReference type="PhylomeDB" id="A0A0A2LEP7"/>
<dbReference type="SUPFAM" id="SSF57701">
    <property type="entry name" value="Zn2/Cys6 DNA-binding domain"/>
    <property type="match status" value="1"/>
</dbReference>
<dbReference type="InterPro" id="IPR001138">
    <property type="entry name" value="Zn2Cys6_DnaBD"/>
</dbReference>
<feature type="region of interest" description="Disordered" evidence="8">
    <location>
        <begin position="1"/>
        <end position="40"/>
    </location>
</feature>
<dbReference type="InterPro" id="IPR007219">
    <property type="entry name" value="XnlR_reg_dom"/>
</dbReference>
<dbReference type="GO" id="GO:0005634">
    <property type="term" value="C:nucleus"/>
    <property type="evidence" value="ECO:0007669"/>
    <property type="project" value="UniProtKB-SubCell"/>
</dbReference>
<evidence type="ECO:0000256" key="6">
    <source>
        <dbReference type="ARBA" id="ARBA00023242"/>
    </source>
</evidence>
<dbReference type="InterPro" id="IPR050613">
    <property type="entry name" value="Sec_Metabolite_Reg"/>
</dbReference>
<keyword evidence="3" id="KW-0805">Transcription regulation</keyword>
<comment type="caution">
    <text evidence="10">The sequence shown here is derived from an EMBL/GenBank/DDBJ whole genome shotgun (WGS) entry which is preliminary data.</text>
</comment>
<protein>
    <submittedName>
        <fullName evidence="10">Transcription factor, fungi</fullName>
    </submittedName>
</protein>
<evidence type="ECO:0000313" key="11">
    <source>
        <dbReference type="Proteomes" id="UP000030104"/>
    </source>
</evidence>
<dbReference type="GO" id="GO:0000981">
    <property type="term" value="F:DNA-binding transcription factor activity, RNA polymerase II-specific"/>
    <property type="evidence" value="ECO:0007669"/>
    <property type="project" value="InterPro"/>
</dbReference>
<dbReference type="HOGENOM" id="CLU_004083_2_0_1"/>
<comment type="subcellular location">
    <subcellularLocation>
        <location evidence="1">Nucleus</location>
    </subcellularLocation>
</comment>
<evidence type="ECO:0000256" key="1">
    <source>
        <dbReference type="ARBA" id="ARBA00004123"/>
    </source>
</evidence>
<keyword evidence="7" id="KW-0175">Coiled coil</keyword>
<dbReference type="PANTHER" id="PTHR31001:SF50">
    <property type="entry name" value="ZN(II)2CYS6 TRANSCRIPTION FACTOR (EUROFUNG)"/>
    <property type="match status" value="1"/>
</dbReference>
<dbReference type="OMA" id="FVWMMTG"/>
<proteinExistence type="predicted"/>
<dbReference type="Gene3D" id="4.10.240.10">
    <property type="entry name" value="Zn(2)-C6 fungal-type DNA-binding domain"/>
    <property type="match status" value="1"/>
</dbReference>
<dbReference type="CDD" id="cd00067">
    <property type="entry name" value="GAL4"/>
    <property type="match status" value="1"/>
</dbReference>
<keyword evidence="2" id="KW-0479">Metal-binding</keyword>
<gene>
    <name evidence="10" type="ORF">PITC_068620</name>
</gene>
<evidence type="ECO:0000256" key="3">
    <source>
        <dbReference type="ARBA" id="ARBA00023015"/>
    </source>
</evidence>
<dbReference type="SMART" id="SM00066">
    <property type="entry name" value="GAL4"/>
    <property type="match status" value="1"/>
</dbReference>
<evidence type="ECO:0000259" key="9">
    <source>
        <dbReference type="PROSITE" id="PS50048"/>
    </source>
</evidence>
<keyword evidence="6" id="KW-0539">Nucleus</keyword>
<feature type="domain" description="Zn(2)-C6 fungal-type" evidence="9">
    <location>
        <begin position="44"/>
        <end position="73"/>
    </location>
</feature>
<dbReference type="AlphaFoldDB" id="A0A0A2LEP7"/>
<evidence type="ECO:0000256" key="4">
    <source>
        <dbReference type="ARBA" id="ARBA00023125"/>
    </source>
</evidence>
<evidence type="ECO:0000313" key="10">
    <source>
        <dbReference type="EMBL" id="KGO78399.1"/>
    </source>
</evidence>
<dbReference type="GO" id="GO:0008270">
    <property type="term" value="F:zinc ion binding"/>
    <property type="evidence" value="ECO:0007669"/>
    <property type="project" value="InterPro"/>
</dbReference>
<dbReference type="PROSITE" id="PS50048">
    <property type="entry name" value="ZN2_CY6_FUNGAL_2"/>
    <property type="match status" value="1"/>
</dbReference>
<feature type="compositionally biased region" description="Polar residues" evidence="8">
    <location>
        <begin position="156"/>
        <end position="165"/>
    </location>
</feature>
<evidence type="ECO:0000256" key="2">
    <source>
        <dbReference type="ARBA" id="ARBA00022723"/>
    </source>
</evidence>
<feature type="compositionally biased region" description="Basic and acidic residues" evidence="8">
    <location>
        <begin position="22"/>
        <end position="33"/>
    </location>
</feature>
<keyword evidence="5" id="KW-0804">Transcription</keyword>
<keyword evidence="4" id="KW-0238">DNA-binding</keyword>
<dbReference type="GO" id="GO:0003677">
    <property type="term" value="F:DNA binding"/>
    <property type="evidence" value="ECO:0007669"/>
    <property type="project" value="UniProtKB-KW"/>
</dbReference>
<feature type="compositionally biased region" description="Low complexity" evidence="8">
    <location>
        <begin position="136"/>
        <end position="149"/>
    </location>
</feature>
<dbReference type="Pfam" id="PF04082">
    <property type="entry name" value="Fungal_trans"/>
    <property type="match status" value="1"/>
</dbReference>
<name>A0A0A2LEP7_PENIT</name>